<keyword evidence="8" id="KW-1185">Reference proteome</keyword>
<dbReference type="AlphaFoldDB" id="A0AAW2ZH31"/>
<dbReference type="Pfam" id="PF03851">
    <property type="entry name" value="UvdE"/>
    <property type="match status" value="1"/>
</dbReference>
<dbReference type="Gene3D" id="3.20.20.150">
    <property type="entry name" value="Divalent-metal-dependent TIM barrel enzymes"/>
    <property type="match status" value="1"/>
</dbReference>
<dbReference type="InterPro" id="IPR004601">
    <property type="entry name" value="UvdE"/>
</dbReference>
<keyword evidence="1" id="KW-0540">Nuclease</keyword>
<dbReference type="Proteomes" id="UP001431209">
    <property type="component" value="Unassembled WGS sequence"/>
</dbReference>
<comment type="caution">
    <text evidence="7">The sequence shown here is derived from an EMBL/GenBank/DDBJ whole genome shotgun (WGS) entry which is preliminary data.</text>
</comment>
<evidence type="ECO:0000256" key="2">
    <source>
        <dbReference type="ARBA" id="ARBA00022759"/>
    </source>
</evidence>
<dbReference type="PANTHER" id="PTHR31290">
    <property type="entry name" value="UV-DAMAGE ENDONUCLEASE"/>
    <property type="match status" value="1"/>
</dbReference>
<dbReference type="EMBL" id="JAOPGA020001398">
    <property type="protein sequence ID" value="KAL0488061.1"/>
    <property type="molecule type" value="Genomic_DNA"/>
</dbReference>
<dbReference type="InterPro" id="IPR036237">
    <property type="entry name" value="Xyl_isomerase-like_sf"/>
</dbReference>
<reference evidence="7 8" key="1">
    <citation type="submission" date="2024-03" db="EMBL/GenBank/DDBJ databases">
        <title>The Acrasis kona genome and developmental transcriptomes reveal deep origins of eukaryotic multicellular pathways.</title>
        <authorList>
            <person name="Sheikh S."/>
            <person name="Fu C.-J."/>
            <person name="Brown M.W."/>
            <person name="Baldauf S.L."/>
        </authorList>
    </citation>
    <scope>NUCLEOTIDE SEQUENCE [LARGE SCALE GENOMIC DNA]</scope>
    <source>
        <strain evidence="7 8">ATCC MYA-3509</strain>
    </source>
</reference>
<dbReference type="SUPFAM" id="SSF51658">
    <property type="entry name" value="Xylose isomerase-like"/>
    <property type="match status" value="1"/>
</dbReference>
<dbReference type="GO" id="GO:0006289">
    <property type="term" value="P:nucleotide-excision repair"/>
    <property type="evidence" value="ECO:0007669"/>
    <property type="project" value="InterPro"/>
</dbReference>
<dbReference type="GO" id="GO:0009411">
    <property type="term" value="P:response to UV"/>
    <property type="evidence" value="ECO:0007669"/>
    <property type="project" value="InterPro"/>
</dbReference>
<proteinExistence type="predicted"/>
<protein>
    <submittedName>
        <fullName evidence="7">Uncharacterized protein</fullName>
    </submittedName>
</protein>
<dbReference type="GO" id="GO:0016787">
    <property type="term" value="F:hydrolase activity"/>
    <property type="evidence" value="ECO:0007669"/>
    <property type="project" value="UniProtKB-KW"/>
</dbReference>
<name>A0AAW2ZH31_9EUKA</name>
<evidence type="ECO:0000313" key="7">
    <source>
        <dbReference type="EMBL" id="KAL0488061.1"/>
    </source>
</evidence>
<keyword evidence="4" id="KW-0228">DNA excision</keyword>
<evidence type="ECO:0000256" key="6">
    <source>
        <dbReference type="ARBA" id="ARBA00023204"/>
    </source>
</evidence>
<evidence type="ECO:0000256" key="5">
    <source>
        <dbReference type="ARBA" id="ARBA00022801"/>
    </source>
</evidence>
<evidence type="ECO:0000256" key="3">
    <source>
        <dbReference type="ARBA" id="ARBA00022763"/>
    </source>
</evidence>
<evidence type="ECO:0000256" key="1">
    <source>
        <dbReference type="ARBA" id="ARBA00022722"/>
    </source>
</evidence>
<keyword evidence="3" id="KW-0227">DNA damage</keyword>
<dbReference type="NCBIfam" id="TIGR00629">
    <property type="entry name" value="uvde"/>
    <property type="match status" value="1"/>
</dbReference>
<evidence type="ECO:0000313" key="8">
    <source>
        <dbReference type="Proteomes" id="UP001431209"/>
    </source>
</evidence>
<keyword evidence="5" id="KW-0378">Hydrolase</keyword>
<organism evidence="7 8">
    <name type="scientific">Acrasis kona</name>
    <dbReference type="NCBI Taxonomy" id="1008807"/>
    <lineage>
        <taxon>Eukaryota</taxon>
        <taxon>Discoba</taxon>
        <taxon>Heterolobosea</taxon>
        <taxon>Tetramitia</taxon>
        <taxon>Eutetramitia</taxon>
        <taxon>Acrasidae</taxon>
        <taxon>Acrasis</taxon>
    </lineage>
</organism>
<dbReference type="PANTHER" id="PTHR31290:SF5">
    <property type="entry name" value="UV-DAMAGE ENDONUCLEASE"/>
    <property type="match status" value="1"/>
</dbReference>
<accession>A0AAW2ZH31</accession>
<keyword evidence="6" id="KW-0234">DNA repair</keyword>
<keyword evidence="2" id="KW-0255">Endonuclease</keyword>
<gene>
    <name evidence="7" type="ORF">AKO1_015269</name>
</gene>
<dbReference type="GO" id="GO:0004519">
    <property type="term" value="F:endonuclease activity"/>
    <property type="evidence" value="ECO:0007669"/>
    <property type="project" value="UniProtKB-KW"/>
</dbReference>
<evidence type="ECO:0000256" key="4">
    <source>
        <dbReference type="ARBA" id="ARBA00022769"/>
    </source>
</evidence>
<sequence length="390" mass="45284">MTDSHGRIGYAHSNKQNKLSTNHSFRLASFGVPKMKEYVSKNIDHFKQILKYNKQKGIKIFRIGSDFIPFASHESMTKLIPKWDWRKYFAVQLKHIGQNLIKDQGFRVSMHPDHYCLVNSNDVQVVKKSLDELNYHIDLFEAMNLDASHKIIINLGGVYKDKSASMDRFINQYKSFPDRFKKHVVIENDDHLYSLDDCMYINEKCGVPVSLNTFHHECYNTNGDTLRQAFLRSSYTWNLNIDGSPIVSYSSQNDQEDTRRGANSETLDVEHFKKTICEWLMRAEDCHGYVLFDLIIETRDREMSALLGYTLMSDYHKQNRIDGAVKEFSQEELEEESQHVVEQAILSEREVTSGLKIKLTTPSKKRTCSGKILEKSPTTKRIKLDCMDPE</sequence>